<sequence>MVMVMVLANHLMGFLILLTMVFFNSTTVWIELLKWAGPIDYTCRIILSPRSLISVILVSFNSKISMLRKVPISGSMLLRSKDAGRWIASYISSNVDLDLNSLEVKIGELEAELIEINANDEKLQRTLN</sequence>
<keyword evidence="2" id="KW-1133">Transmembrane helix</keyword>
<feature type="transmembrane region" description="Helical" evidence="2">
    <location>
        <begin position="12"/>
        <end position="33"/>
    </location>
</feature>
<evidence type="ECO:0000256" key="2">
    <source>
        <dbReference type="SAM" id="Phobius"/>
    </source>
</evidence>
<dbReference type="EMBL" id="JAJSOW010000102">
    <property type="protein sequence ID" value="KAI9178172.1"/>
    <property type="molecule type" value="Genomic_DNA"/>
</dbReference>
<feature type="coiled-coil region" evidence="1">
    <location>
        <begin position="99"/>
        <end position="126"/>
    </location>
</feature>
<keyword evidence="2" id="KW-0472">Membrane</keyword>
<keyword evidence="1" id="KW-0175">Coiled coil</keyword>
<accession>A0AAD5IW55</accession>
<reference evidence="3" key="2">
    <citation type="submission" date="2023-02" db="EMBL/GenBank/DDBJ databases">
        <authorList>
            <person name="Swenson N.G."/>
            <person name="Wegrzyn J.L."/>
            <person name="Mcevoy S.L."/>
        </authorList>
    </citation>
    <scope>NUCLEOTIDE SEQUENCE</scope>
    <source>
        <strain evidence="3">91603</strain>
        <tissue evidence="3">Leaf</tissue>
    </source>
</reference>
<keyword evidence="2" id="KW-0812">Transmembrane</keyword>
<reference evidence="3" key="1">
    <citation type="journal article" date="2022" name="Plant J.">
        <title>Strategies of tolerance reflected in two North American maple genomes.</title>
        <authorList>
            <person name="McEvoy S.L."/>
            <person name="Sezen U.U."/>
            <person name="Trouern-Trend A."/>
            <person name="McMahon S.M."/>
            <person name="Schaberg P.G."/>
            <person name="Yang J."/>
            <person name="Wegrzyn J.L."/>
            <person name="Swenson N.G."/>
        </authorList>
    </citation>
    <scope>NUCLEOTIDE SEQUENCE</scope>
    <source>
        <strain evidence="3">91603</strain>
    </source>
</reference>
<evidence type="ECO:0000256" key="1">
    <source>
        <dbReference type="SAM" id="Coils"/>
    </source>
</evidence>
<dbReference type="Proteomes" id="UP001064489">
    <property type="component" value="Chromosome 5"/>
</dbReference>
<comment type="caution">
    <text evidence="3">The sequence shown here is derived from an EMBL/GenBank/DDBJ whole genome shotgun (WGS) entry which is preliminary data.</text>
</comment>
<gene>
    <name evidence="3" type="ORF">LWI28_023543</name>
</gene>
<proteinExistence type="predicted"/>
<evidence type="ECO:0000313" key="3">
    <source>
        <dbReference type="EMBL" id="KAI9178172.1"/>
    </source>
</evidence>
<dbReference type="AlphaFoldDB" id="A0AAD5IW55"/>
<evidence type="ECO:0000313" key="4">
    <source>
        <dbReference type="Proteomes" id="UP001064489"/>
    </source>
</evidence>
<organism evidence="3 4">
    <name type="scientific">Acer negundo</name>
    <name type="common">Box elder</name>
    <dbReference type="NCBI Taxonomy" id="4023"/>
    <lineage>
        <taxon>Eukaryota</taxon>
        <taxon>Viridiplantae</taxon>
        <taxon>Streptophyta</taxon>
        <taxon>Embryophyta</taxon>
        <taxon>Tracheophyta</taxon>
        <taxon>Spermatophyta</taxon>
        <taxon>Magnoliopsida</taxon>
        <taxon>eudicotyledons</taxon>
        <taxon>Gunneridae</taxon>
        <taxon>Pentapetalae</taxon>
        <taxon>rosids</taxon>
        <taxon>malvids</taxon>
        <taxon>Sapindales</taxon>
        <taxon>Sapindaceae</taxon>
        <taxon>Hippocastanoideae</taxon>
        <taxon>Acereae</taxon>
        <taxon>Acer</taxon>
    </lineage>
</organism>
<name>A0AAD5IW55_ACENE</name>
<protein>
    <submittedName>
        <fullName evidence="3">Uncharacterized protein</fullName>
    </submittedName>
</protein>
<keyword evidence="4" id="KW-1185">Reference proteome</keyword>